<name>A0A9E7TGE2_9CAUD</name>
<organism evidence="2 3">
    <name type="scientific">Bacillus phage B13</name>
    <dbReference type="NCBI Taxonomy" id="2969659"/>
    <lineage>
        <taxon>Viruses</taxon>
        <taxon>Duplodnaviria</taxon>
        <taxon>Heunggongvirae</taxon>
        <taxon>Uroviricota</taxon>
        <taxon>Caudoviricetes</taxon>
        <taxon>Bunatrivirus</taxon>
        <taxon>Bunatrivirus B13</taxon>
    </lineage>
</organism>
<reference evidence="2" key="1">
    <citation type="submission" date="2022-07" db="EMBL/GenBank/DDBJ databases">
        <authorList>
            <person name="Kazantseva O.A."/>
            <person name="Piligrimova E.G."/>
            <person name="Shadrin A.M."/>
        </authorList>
    </citation>
    <scope>NUCLEOTIDE SEQUENCE</scope>
</reference>
<evidence type="ECO:0000313" key="2">
    <source>
        <dbReference type="EMBL" id="UUW40239.1"/>
    </source>
</evidence>
<feature type="coiled-coil region" evidence="1">
    <location>
        <begin position="80"/>
        <end position="124"/>
    </location>
</feature>
<gene>
    <name evidence="2" type="ORF">phageB13_53</name>
</gene>
<evidence type="ECO:0000313" key="3">
    <source>
        <dbReference type="Proteomes" id="UP001059196"/>
    </source>
</evidence>
<accession>A0A9E7TGE2</accession>
<keyword evidence="3" id="KW-1185">Reference proteome</keyword>
<protein>
    <submittedName>
        <fullName evidence="2">Uncharacterized protein</fullName>
    </submittedName>
</protein>
<keyword evidence="1" id="KW-0175">Coiled coil</keyword>
<dbReference type="EMBL" id="OP066531">
    <property type="protein sequence ID" value="UUW40239.1"/>
    <property type="molecule type" value="Genomic_DNA"/>
</dbReference>
<dbReference type="Proteomes" id="UP001059196">
    <property type="component" value="Segment"/>
</dbReference>
<evidence type="ECO:0000256" key="1">
    <source>
        <dbReference type="SAM" id="Coils"/>
    </source>
</evidence>
<proteinExistence type="predicted"/>
<sequence>MQCNGKVLNKEQVDKLQFMINNYSNKGMDICTCDVERVLNKQYMKLTKLEKAIALSIVFNAIDTKELDGHVSKEKLSDVLKIIEALKEEIDADKELEEEKEAHLNIINKLIDSLLAEKNQEQKEPSPPFQK</sequence>